<proteinExistence type="predicted"/>
<dbReference type="AlphaFoldDB" id="A0A937W1Z2"/>
<dbReference type="Pfam" id="PF16949">
    <property type="entry name" value="ABC_tran_2"/>
    <property type="match status" value="1"/>
</dbReference>
<feature type="transmembrane region" description="Helical" evidence="1">
    <location>
        <begin position="355"/>
        <end position="372"/>
    </location>
</feature>
<dbReference type="InterPro" id="IPR031599">
    <property type="entry name" value="ABC_tran_2"/>
</dbReference>
<feature type="transmembrane region" description="Helical" evidence="1">
    <location>
        <begin position="274"/>
        <end position="296"/>
    </location>
</feature>
<feature type="transmembrane region" description="Helical" evidence="1">
    <location>
        <begin position="86"/>
        <end position="115"/>
    </location>
</feature>
<dbReference type="EMBL" id="VGLS01000188">
    <property type="protein sequence ID" value="MBM3223721.1"/>
    <property type="molecule type" value="Genomic_DNA"/>
</dbReference>
<evidence type="ECO:0000256" key="1">
    <source>
        <dbReference type="SAM" id="Phobius"/>
    </source>
</evidence>
<evidence type="ECO:0000313" key="2">
    <source>
        <dbReference type="EMBL" id="MBM3223721.1"/>
    </source>
</evidence>
<comment type="caution">
    <text evidence="2">The sequence shown here is derived from an EMBL/GenBank/DDBJ whole genome shotgun (WGS) entry which is preliminary data.</text>
</comment>
<gene>
    <name evidence="2" type="ORF">FJZ47_07985</name>
</gene>
<feature type="transmembrane region" description="Helical" evidence="1">
    <location>
        <begin position="168"/>
        <end position="194"/>
    </location>
</feature>
<evidence type="ECO:0000313" key="3">
    <source>
        <dbReference type="Proteomes" id="UP000712673"/>
    </source>
</evidence>
<keyword evidence="1" id="KW-0472">Membrane</keyword>
<dbReference type="Proteomes" id="UP000712673">
    <property type="component" value="Unassembled WGS sequence"/>
</dbReference>
<accession>A0A937W1Z2</accession>
<feature type="transmembrane region" description="Helical" evidence="1">
    <location>
        <begin position="45"/>
        <end position="66"/>
    </location>
</feature>
<feature type="transmembrane region" description="Helical" evidence="1">
    <location>
        <begin position="136"/>
        <end position="156"/>
    </location>
</feature>
<keyword evidence="1" id="KW-1133">Transmembrane helix</keyword>
<organism evidence="2 3">
    <name type="scientific">Tectimicrobiota bacterium</name>
    <dbReference type="NCBI Taxonomy" id="2528274"/>
    <lineage>
        <taxon>Bacteria</taxon>
        <taxon>Pseudomonadati</taxon>
        <taxon>Nitrospinota/Tectimicrobiota group</taxon>
        <taxon>Candidatus Tectimicrobiota</taxon>
    </lineage>
</organism>
<name>A0A937W1Z2_UNCTE</name>
<reference evidence="2" key="1">
    <citation type="submission" date="2019-03" db="EMBL/GenBank/DDBJ databases">
        <title>Lake Tanganyika Metagenome-Assembled Genomes (MAGs).</title>
        <authorList>
            <person name="Tran P."/>
        </authorList>
    </citation>
    <scope>NUCLEOTIDE SEQUENCE</scope>
    <source>
        <strain evidence="2">K_DeepCast_65m_m2_066</strain>
    </source>
</reference>
<feature type="transmembrane region" description="Helical" evidence="1">
    <location>
        <begin position="206"/>
        <end position="225"/>
    </location>
</feature>
<sequence length="397" mass="44658">MTTGEMMHSSLSPHPLSASRELCLLGRLHRQVVWNSLRSQMRRHYWRLLLLALVTGAFLLGDYVFFSRLLRHMATMPGELGPLLTAQLLNMIFLTFFSMLVFSNTVTSLSTIYLSSDLLVLMSSPLRLTNVFIMKFVQTLLHSSWMVVLFGLPIFMAFGQVQQAPVAYYLWLVPALLPFLVIPAGFGMLGTMLLMRYFPAQQTHKALTVLSVCFMAGLVMLIRLLRPERLVREAPDEMLMQFLDSLKTPDLPLLPSTWAAKALLASSDTTPGDAVWHVALLWGGALLMCGLTVWVASQVYYTGWAGGHTVRRNRPQRSAWPVERVLAPVLRGCTSATRALVIKDYKLFFRDPAQWSQLLLLGALAVIYLFNIQNLPLHTLFLKNFISMVNLGSPGEQ</sequence>
<keyword evidence="1" id="KW-0812">Transmembrane</keyword>
<protein>
    <submittedName>
        <fullName evidence="2">Uncharacterized protein</fullName>
    </submittedName>
</protein>